<feature type="region of interest" description="Disordered" evidence="1">
    <location>
        <begin position="50"/>
        <end position="70"/>
    </location>
</feature>
<name>G3HT23_CRIGR</name>
<feature type="region of interest" description="Disordered" evidence="1">
    <location>
        <begin position="1"/>
        <end position="31"/>
    </location>
</feature>
<feature type="compositionally biased region" description="Basic residues" evidence="1">
    <location>
        <begin position="57"/>
        <end position="70"/>
    </location>
</feature>
<reference evidence="3" key="1">
    <citation type="journal article" date="2011" name="Nat. Biotechnol.">
        <title>The genomic sequence of the Chinese hamster ovary (CHO)-K1 cell line.</title>
        <authorList>
            <person name="Xu X."/>
            <person name="Nagarajan H."/>
            <person name="Lewis N.E."/>
            <person name="Pan S."/>
            <person name="Cai Z."/>
            <person name="Liu X."/>
            <person name="Chen W."/>
            <person name="Xie M."/>
            <person name="Wang W."/>
            <person name="Hammond S."/>
            <person name="Andersen M.R."/>
            <person name="Neff N."/>
            <person name="Passarelli B."/>
            <person name="Koh W."/>
            <person name="Fan H.C."/>
            <person name="Wang J."/>
            <person name="Gui Y."/>
            <person name="Lee K.H."/>
            <person name="Betenbaugh M.J."/>
            <person name="Quake S.R."/>
            <person name="Famili I."/>
            <person name="Palsson B.O."/>
            <person name="Wang J."/>
        </authorList>
    </citation>
    <scope>NUCLEOTIDE SEQUENCE [LARGE SCALE GENOMIC DNA]</scope>
    <source>
        <strain evidence="3">CHO K1 cell line</strain>
    </source>
</reference>
<organism evidence="2 3">
    <name type="scientific">Cricetulus griseus</name>
    <name type="common">Chinese hamster</name>
    <name type="synonym">Cricetulus barabensis griseus</name>
    <dbReference type="NCBI Taxonomy" id="10029"/>
    <lineage>
        <taxon>Eukaryota</taxon>
        <taxon>Metazoa</taxon>
        <taxon>Chordata</taxon>
        <taxon>Craniata</taxon>
        <taxon>Vertebrata</taxon>
        <taxon>Euteleostomi</taxon>
        <taxon>Mammalia</taxon>
        <taxon>Eutheria</taxon>
        <taxon>Euarchontoglires</taxon>
        <taxon>Glires</taxon>
        <taxon>Rodentia</taxon>
        <taxon>Myomorpha</taxon>
        <taxon>Muroidea</taxon>
        <taxon>Cricetidae</taxon>
        <taxon>Cricetinae</taxon>
        <taxon>Cricetulus</taxon>
    </lineage>
</organism>
<proteinExistence type="predicted"/>
<sequence length="70" mass="7771">MESLFPAQGKIAHSSQGQLMSPRGPERGSAAVFPRPRRAQQLHFRVPLPGRGARAAVSRRTRWRSRGVIP</sequence>
<evidence type="ECO:0000313" key="3">
    <source>
        <dbReference type="Proteomes" id="UP000001075"/>
    </source>
</evidence>
<dbReference type="Proteomes" id="UP000001075">
    <property type="component" value="Unassembled WGS sequence"/>
</dbReference>
<dbReference type="EMBL" id="JH000683">
    <property type="protein sequence ID" value="EGW05702.1"/>
    <property type="molecule type" value="Genomic_DNA"/>
</dbReference>
<dbReference type="InParanoid" id="G3HT23"/>
<evidence type="ECO:0000256" key="1">
    <source>
        <dbReference type="SAM" id="MobiDB-lite"/>
    </source>
</evidence>
<gene>
    <name evidence="2" type="ORF">I79_014036</name>
</gene>
<protein>
    <submittedName>
        <fullName evidence="2">Uncharacterized protein</fullName>
    </submittedName>
</protein>
<dbReference type="AlphaFoldDB" id="G3HT23"/>
<evidence type="ECO:0000313" key="2">
    <source>
        <dbReference type="EMBL" id="EGW05702.1"/>
    </source>
</evidence>
<accession>G3HT23</accession>